<dbReference type="AlphaFoldDB" id="A0ABD1RRE6"/>
<evidence type="ECO:0000313" key="5">
    <source>
        <dbReference type="Proteomes" id="UP001604336"/>
    </source>
</evidence>
<evidence type="ECO:0000259" key="3">
    <source>
        <dbReference type="Pfam" id="PF00082"/>
    </source>
</evidence>
<keyword evidence="5" id="KW-1185">Reference proteome</keyword>
<dbReference type="SUPFAM" id="SSF52743">
    <property type="entry name" value="Subtilisin-like"/>
    <property type="match status" value="1"/>
</dbReference>
<evidence type="ECO:0000256" key="2">
    <source>
        <dbReference type="ARBA" id="ARBA00022729"/>
    </source>
</evidence>
<gene>
    <name evidence="4" type="ORF">Adt_26369</name>
</gene>
<comment type="caution">
    <text evidence="4">The sequence shown here is derived from an EMBL/GenBank/DDBJ whole genome shotgun (WGS) entry which is preliminary data.</text>
</comment>
<accession>A0ABD1RRE6</accession>
<organism evidence="4 5">
    <name type="scientific">Abeliophyllum distichum</name>
    <dbReference type="NCBI Taxonomy" id="126358"/>
    <lineage>
        <taxon>Eukaryota</taxon>
        <taxon>Viridiplantae</taxon>
        <taxon>Streptophyta</taxon>
        <taxon>Embryophyta</taxon>
        <taxon>Tracheophyta</taxon>
        <taxon>Spermatophyta</taxon>
        <taxon>Magnoliopsida</taxon>
        <taxon>eudicotyledons</taxon>
        <taxon>Gunneridae</taxon>
        <taxon>Pentapetalae</taxon>
        <taxon>asterids</taxon>
        <taxon>lamiids</taxon>
        <taxon>Lamiales</taxon>
        <taxon>Oleaceae</taxon>
        <taxon>Forsythieae</taxon>
        <taxon>Abeliophyllum</taxon>
    </lineage>
</organism>
<proteinExistence type="inferred from homology"/>
<dbReference type="Proteomes" id="UP001604336">
    <property type="component" value="Unassembled WGS sequence"/>
</dbReference>
<dbReference type="EMBL" id="JBFOLK010000008">
    <property type="protein sequence ID" value="KAL2490741.1"/>
    <property type="molecule type" value="Genomic_DNA"/>
</dbReference>
<dbReference type="PANTHER" id="PTHR10795">
    <property type="entry name" value="PROPROTEIN CONVERTASE SUBTILISIN/KEXIN"/>
    <property type="match status" value="1"/>
</dbReference>
<reference evidence="5" key="1">
    <citation type="submission" date="2024-07" db="EMBL/GenBank/DDBJ databases">
        <title>Two chromosome-level genome assemblies of Korean endemic species Abeliophyllum distichum and Forsythia ovata (Oleaceae).</title>
        <authorList>
            <person name="Jang H."/>
        </authorList>
    </citation>
    <scope>NUCLEOTIDE SEQUENCE [LARGE SCALE GENOMIC DNA]</scope>
</reference>
<name>A0ABD1RRE6_9LAMI</name>
<feature type="domain" description="Peptidase S8/S53" evidence="3">
    <location>
        <begin position="21"/>
        <end position="104"/>
    </location>
</feature>
<comment type="similarity">
    <text evidence="1">Belongs to the peptidase S8 family.</text>
</comment>
<protein>
    <submittedName>
        <fullName evidence="4">Subtilase family protein</fullName>
    </submittedName>
</protein>
<keyword evidence="2" id="KW-0732">Signal</keyword>
<sequence length="118" mass="13100">MKDLGLFQLHGKASALKARIHHSQLQQKIIGARYFTVGYESHIGRINGTEEIKSPRHIKGHGTHNASNAAGRAVNYASFFYYAHGVAMGVSPKAHIAMYKICWKMAALILIFSPPLKR</sequence>
<dbReference type="InterPro" id="IPR045051">
    <property type="entry name" value="SBT"/>
</dbReference>
<dbReference type="InterPro" id="IPR000209">
    <property type="entry name" value="Peptidase_S8/S53_dom"/>
</dbReference>
<evidence type="ECO:0000313" key="4">
    <source>
        <dbReference type="EMBL" id="KAL2490741.1"/>
    </source>
</evidence>
<dbReference type="Gene3D" id="3.40.50.200">
    <property type="entry name" value="Peptidase S8/S53 domain"/>
    <property type="match status" value="1"/>
</dbReference>
<evidence type="ECO:0000256" key="1">
    <source>
        <dbReference type="ARBA" id="ARBA00011073"/>
    </source>
</evidence>
<dbReference type="Pfam" id="PF00082">
    <property type="entry name" value="Peptidase_S8"/>
    <property type="match status" value="1"/>
</dbReference>
<dbReference type="InterPro" id="IPR036852">
    <property type="entry name" value="Peptidase_S8/S53_dom_sf"/>
</dbReference>